<dbReference type="SMART" id="SM00557">
    <property type="entry name" value="IG_FLMN"/>
    <property type="match status" value="12"/>
</dbReference>
<feature type="repeat" description="Filamin" evidence="3">
    <location>
        <begin position="761"/>
        <end position="819"/>
    </location>
</feature>
<name>A0A814PF31_9BILA</name>
<protein>
    <submittedName>
        <fullName evidence="5">Uncharacterized protein</fullName>
    </submittedName>
</protein>
<comment type="similarity">
    <text evidence="1">Belongs to the filamin family.</text>
</comment>
<keyword evidence="2" id="KW-0677">Repeat</keyword>
<dbReference type="Pfam" id="PF00630">
    <property type="entry name" value="Filamin"/>
    <property type="match status" value="9"/>
</dbReference>
<feature type="repeat" description="Filamin" evidence="3">
    <location>
        <begin position="1600"/>
        <end position="1658"/>
    </location>
</feature>
<dbReference type="InterPro" id="IPR001298">
    <property type="entry name" value="Filamin/ABP280_rpt"/>
</dbReference>
<sequence>MFIRRLNIRDQPVNIFGDGLHQAQVNVQSSFIIDARSAYNPTDEVKIIICPPERSTYVQVINHHDGLWMVNYVSHEIGELQILVYLGDKLINNNPFKINVFDINQIHVSNLTDGYVNHFVKFNIDTIKAGIGQLEVFVQDGQVLCSALSRSTSEFDVTFLPRHCGLHRIDIRFNGLTIPGSPFACDIDEMARVTVSNHLTNVHVGHPASFDICNQSQHIDINIASPMNHCVFYQRTQVNEKKTHIDYILNEIGLHRVDVRSSQNMEVYGSSFLLQSYDTNRLVVSEIPRFIIYNQPVEFTIDAFKAGEGQLEVAINNGQVPNKVKPLGKSTFHFTFIPTSNNLHTLSIKFNGQEIPGFPKECQVITSNDIKIHGPGLNQVLVGSQTWFTIDTSHGGSSNIEVKILSPKDEVLTPSTLLTIAGLRVDWTPTEVGTYKIHITLNGNIVPASPFFAKCYDPKKVSVAPAMNDSIVGKLTKFLIDASQAGEGNLEISVNYSGHNILNEVKPLGNSSYEVQFIPQKATTHHCHILFNGELVPGSPFPVNVMENQRVMAIGKGLGSVPINIPTSFTVITQNDDVGKLKCSIKGPNDHLVSCITTKIDPNRYEVTYTPDRVGEFHIDVQHDDIPIDSSPFTSQSYDMNRIKTYDIPSSSTVGTPTSFIIDAADSGAGNLEISISRDGKNIPNYVQNEGSARFRVNFVPDKPCIHYVRIKLNGIHIHGSPFACNVFSSDYTFENYEFAPINKRALIVIKPKLNGIIDPNIYVDIVTPSGKKLKSKIEKTSTKLYTIGFVPNEIGDHEIRFYHDEEKKLIMTKLNCQVYDISKIRVSDLPLAVTHQPCKFTINTAEVGNGILLVKIKQNGNKVSHEQTRISKHVYEISFIPETSDECSIQIAFNGETNLRTLMIPVRTDCEQVRVSPIPSGIVSQPIVFTVDVTDANLLTILVTETHSSRIIPHTMISRLNDKNHYEVSFTPNLARQHTVSITYDNKLVSTYHVDVCNVNKIRVSSINDGYIGIPSIFSVDTHGAGEGHLEVTISDGRRTLPAQLKSIQARKFDIAFIPESKGKHSIVIAFNGIPIEGSPFMMNVLEQATSEKSSTETKDDAEEIAEEEDESGDHEFLIGGQLEGTKVGEVAWLICETTLTEIYEDFSLFVMGMFNFKEEDLFTFIYLDPDQIIIKHTRIQDSGGRWRIEFEPVKAGTYSVQTNVDDLQIILASMDILPLEYERNVYGERIVHPSILNFISVNCKSENMKVQLRNSNGDEIPMEIEKESPEWKIYFTLTEIDYYQLSITNDNNEQLFDIHCVAEETDILRNGGVEDITRIIVDQSKIIAEDVNVIVKDPLAHTIPAAFYRNMNKDLVIEYIPVRTEIHEVFIRTQNNLLDICPIRVMAFRAKSTFDPVLRVQVKEVLEHTFKGVIDNDNKLEINITDPFDKPVPFKHSKNENGELKIVLSPVRVGTHWIRITNDESDSFALLPIFAFDDDYVPLSPVNTPSPKDKPLPNQNTTSNNSTSDSVSLIRELAAISETSETSSNGSSAPVQQRILSPIKEHVTNTAELVPNDATKSPPIADKTTPKVQVLDITDLVDPGVRITSKFSLKDPDNKFKIVLYDTNDEKIPHKMEHLPDGRKCISYEPLVVGPVKIHISKGSEPLNGSPLIVHAFDPTSIQIQNFPKKAFLKTTHSFLIDPTLAGKGSLKIIIKDPNNRSLPITVQKQSNNQILVQFEPIVLGLHSISILFNRISVLETTFQVSNETNEEQSTGKIARLPETEQRGRSIYSKHELLIFAQQQEKSQTTGTTHPLLAKSSDINILQKDPLVIEEHKQVINKSEDVTTQPKLQYIQLTDAEIRRFQILKEKFERGEPIDIIFDPRRYPFKIILKRAYPAVNDDVHLLIDLPHVVYVHVMKDTTKIPLQTARRNENTFLLKFRPVIEGDYLIILKNHMGQPMLDCPYIFPVYNPDGIQVEPFDPLQPINKCHFICKIDNAIQGKFFIMVFDPLKPLKIPYQIQPLSTNRIQITIIPAKIGTYRIYLAYKNIPT</sequence>
<feature type="region of interest" description="Disordered" evidence="4">
    <location>
        <begin position="1487"/>
        <end position="1513"/>
    </location>
</feature>
<dbReference type="InterPro" id="IPR013783">
    <property type="entry name" value="Ig-like_fold"/>
</dbReference>
<evidence type="ECO:0000256" key="4">
    <source>
        <dbReference type="SAM" id="MobiDB-lite"/>
    </source>
</evidence>
<dbReference type="PANTHER" id="PTHR38537:SF16">
    <property type="entry name" value="CALPONIN-HOMOLOGY (CH) DOMAIN-CONTAINING PROTEIN"/>
    <property type="match status" value="1"/>
</dbReference>
<dbReference type="SUPFAM" id="SSF81296">
    <property type="entry name" value="E set domains"/>
    <property type="match status" value="12"/>
</dbReference>
<feature type="repeat" description="Filamin" evidence="3">
    <location>
        <begin position="362"/>
        <end position="455"/>
    </location>
</feature>
<evidence type="ECO:0000256" key="3">
    <source>
        <dbReference type="PROSITE-ProRule" id="PRU00087"/>
    </source>
</evidence>
<evidence type="ECO:0000256" key="1">
    <source>
        <dbReference type="ARBA" id="ARBA00009238"/>
    </source>
</evidence>
<feature type="repeat" description="Filamin" evidence="3">
    <location>
        <begin position="453"/>
        <end position="545"/>
    </location>
</feature>
<dbReference type="PROSITE" id="PS50194">
    <property type="entry name" value="FILAMIN_REPEAT"/>
    <property type="match status" value="14"/>
</dbReference>
<evidence type="ECO:0000256" key="2">
    <source>
        <dbReference type="ARBA" id="ARBA00022737"/>
    </source>
</evidence>
<feature type="repeat" description="Filamin" evidence="3">
    <location>
        <begin position="1656"/>
        <end position="1749"/>
    </location>
</feature>
<dbReference type="InterPro" id="IPR017868">
    <property type="entry name" value="Filamin/ABP280_repeat-like"/>
</dbReference>
<dbReference type="GO" id="GO:0030036">
    <property type="term" value="P:actin cytoskeleton organization"/>
    <property type="evidence" value="ECO:0007669"/>
    <property type="project" value="InterPro"/>
</dbReference>
<evidence type="ECO:0000313" key="5">
    <source>
        <dbReference type="EMBL" id="CAF1103781.1"/>
    </source>
</evidence>
<organism evidence="5 6">
    <name type="scientific">Adineta steineri</name>
    <dbReference type="NCBI Taxonomy" id="433720"/>
    <lineage>
        <taxon>Eukaryota</taxon>
        <taxon>Metazoa</taxon>
        <taxon>Spiralia</taxon>
        <taxon>Gnathifera</taxon>
        <taxon>Rotifera</taxon>
        <taxon>Eurotatoria</taxon>
        <taxon>Bdelloidea</taxon>
        <taxon>Adinetida</taxon>
        <taxon>Adinetidae</taxon>
        <taxon>Adineta</taxon>
    </lineage>
</organism>
<feature type="repeat" description="Filamin" evidence="3">
    <location>
        <begin position="919"/>
        <end position="990"/>
    </location>
</feature>
<gene>
    <name evidence="5" type="ORF">VCS650_LOCUS20248</name>
</gene>
<evidence type="ECO:0000313" key="6">
    <source>
        <dbReference type="Proteomes" id="UP000663891"/>
    </source>
</evidence>
<dbReference type="InterPro" id="IPR014756">
    <property type="entry name" value="Ig_E-set"/>
</dbReference>
<reference evidence="5" key="1">
    <citation type="submission" date="2021-02" db="EMBL/GenBank/DDBJ databases">
        <authorList>
            <person name="Nowell W R."/>
        </authorList>
    </citation>
    <scope>NUCLEOTIDE SEQUENCE</scope>
</reference>
<dbReference type="GO" id="GO:0051015">
    <property type="term" value="F:actin filament binding"/>
    <property type="evidence" value="ECO:0007669"/>
    <property type="project" value="InterPro"/>
</dbReference>
<dbReference type="Proteomes" id="UP000663891">
    <property type="component" value="Unassembled WGS sequence"/>
</dbReference>
<dbReference type="InterPro" id="IPR044801">
    <property type="entry name" value="Filamin"/>
</dbReference>
<feature type="repeat" description="Filamin" evidence="3">
    <location>
        <begin position="110"/>
        <end position="187"/>
    </location>
</feature>
<dbReference type="EMBL" id="CAJNON010000208">
    <property type="protein sequence ID" value="CAF1103781.1"/>
    <property type="molecule type" value="Genomic_DNA"/>
</dbReference>
<dbReference type="OrthoDB" id="18740at2759"/>
<feature type="repeat" description="Filamin" evidence="3">
    <location>
        <begin position="1007"/>
        <end position="1086"/>
    </location>
</feature>
<feature type="repeat" description="Filamin" evidence="3">
    <location>
        <begin position="1310"/>
        <end position="1389"/>
    </location>
</feature>
<feature type="repeat" description="Filamin" evidence="3">
    <location>
        <begin position="817"/>
        <end position="911"/>
    </location>
</feature>
<dbReference type="PANTHER" id="PTHR38537">
    <property type="entry name" value="JITTERBUG, ISOFORM N"/>
    <property type="match status" value="1"/>
</dbReference>
<feature type="repeat" description="Filamin" evidence="3">
    <location>
        <begin position="543"/>
        <end position="637"/>
    </location>
</feature>
<dbReference type="Gene3D" id="2.60.40.10">
    <property type="entry name" value="Immunoglobulins"/>
    <property type="match status" value="14"/>
</dbReference>
<feature type="region of interest" description="Disordered" evidence="4">
    <location>
        <begin position="1091"/>
        <end position="1115"/>
    </location>
</feature>
<feature type="repeat" description="Filamin" evidence="3">
    <location>
        <begin position="257"/>
        <end position="364"/>
    </location>
</feature>
<accession>A0A814PF31</accession>
<feature type="compositionally biased region" description="Acidic residues" evidence="4">
    <location>
        <begin position="1101"/>
        <end position="1114"/>
    </location>
</feature>
<comment type="caution">
    <text evidence="5">The sequence shown here is derived from an EMBL/GenBank/DDBJ whole genome shotgun (WGS) entry which is preliminary data.</text>
</comment>
<proteinExistence type="inferred from homology"/>
<feature type="repeat" description="Filamin" evidence="3">
    <location>
        <begin position="13"/>
        <end position="100"/>
    </location>
</feature>
<feature type="repeat" description="Filamin" evidence="3">
    <location>
        <begin position="635"/>
        <end position="727"/>
    </location>
</feature>